<evidence type="ECO:0000256" key="1">
    <source>
        <dbReference type="ARBA" id="ARBA00022723"/>
    </source>
</evidence>
<dbReference type="PROSITE" id="PS00518">
    <property type="entry name" value="ZF_RING_1"/>
    <property type="match status" value="1"/>
</dbReference>
<evidence type="ECO:0000313" key="8">
    <source>
        <dbReference type="Proteomes" id="UP000472271"/>
    </source>
</evidence>
<name>A0A673CSA5_9TELE</name>
<organism evidence="7 8">
    <name type="scientific">Sphaeramia orbicularis</name>
    <name type="common">orbiculate cardinalfish</name>
    <dbReference type="NCBI Taxonomy" id="375764"/>
    <lineage>
        <taxon>Eukaryota</taxon>
        <taxon>Metazoa</taxon>
        <taxon>Chordata</taxon>
        <taxon>Craniata</taxon>
        <taxon>Vertebrata</taxon>
        <taxon>Euteleostomi</taxon>
        <taxon>Actinopterygii</taxon>
        <taxon>Neopterygii</taxon>
        <taxon>Teleostei</taxon>
        <taxon>Neoteleostei</taxon>
        <taxon>Acanthomorphata</taxon>
        <taxon>Gobiaria</taxon>
        <taxon>Kurtiformes</taxon>
        <taxon>Apogonoidei</taxon>
        <taxon>Apogonidae</taxon>
        <taxon>Apogoninae</taxon>
        <taxon>Sphaeramia</taxon>
    </lineage>
</organism>
<keyword evidence="1" id="KW-0479">Metal-binding</keyword>
<feature type="domain" description="RING-type" evidence="6">
    <location>
        <begin position="7"/>
        <end position="64"/>
    </location>
</feature>
<dbReference type="PANTHER" id="PTHR22791:SF14">
    <property type="entry name" value="RING FINGER PROTEIN 227"/>
    <property type="match status" value="1"/>
</dbReference>
<dbReference type="InterPro" id="IPR051435">
    <property type="entry name" value="RING_finger_E3_ubiq-ligases"/>
</dbReference>
<evidence type="ECO:0000256" key="2">
    <source>
        <dbReference type="ARBA" id="ARBA00022771"/>
    </source>
</evidence>
<dbReference type="Pfam" id="PF13445">
    <property type="entry name" value="zf-RING_UBOX"/>
    <property type="match status" value="1"/>
</dbReference>
<gene>
    <name evidence="7" type="primary">si:ch73-335l21.4</name>
</gene>
<dbReference type="InterPro" id="IPR017907">
    <property type="entry name" value="Znf_RING_CS"/>
</dbReference>
<dbReference type="GO" id="GO:0008270">
    <property type="term" value="F:zinc ion binding"/>
    <property type="evidence" value="ECO:0007669"/>
    <property type="project" value="UniProtKB-KW"/>
</dbReference>
<dbReference type="PANTHER" id="PTHR22791">
    <property type="entry name" value="RING-TYPE DOMAIN-CONTAINING PROTEIN"/>
    <property type="match status" value="1"/>
</dbReference>
<sequence length="177" mass="19859">MCSDLECGICYLVFNAGLRCPRRLRCGHSFCENCLQILARPQNHNQNHRTETDPTRAIVCPLCRYTTPIPGVGGVRAALRVDECVLEQLVETRVLFLDPEGDSGDEQDQCQDQDQEGPDPQSSSEDGDSSAVTSGGRIRRSWIRVWRKISGKSARRGRMDVTSDDMRNFALMAAYMF</sequence>
<protein>
    <recommendedName>
        <fullName evidence="6">RING-type domain-containing protein</fullName>
    </recommendedName>
</protein>
<dbReference type="Gene3D" id="3.30.40.10">
    <property type="entry name" value="Zinc/RING finger domain, C3HC4 (zinc finger)"/>
    <property type="match status" value="1"/>
</dbReference>
<dbReference type="GO" id="GO:0016567">
    <property type="term" value="P:protein ubiquitination"/>
    <property type="evidence" value="ECO:0007669"/>
    <property type="project" value="TreeGrafter"/>
</dbReference>
<dbReference type="PROSITE" id="PS50089">
    <property type="entry name" value="ZF_RING_2"/>
    <property type="match status" value="1"/>
</dbReference>
<dbReference type="InterPro" id="IPR027370">
    <property type="entry name" value="Znf-RING_euk"/>
</dbReference>
<accession>A0A673CSA5</accession>
<dbReference type="InterPro" id="IPR001841">
    <property type="entry name" value="Znf_RING"/>
</dbReference>
<reference evidence="7" key="1">
    <citation type="submission" date="2019-06" db="EMBL/GenBank/DDBJ databases">
        <authorList>
            <consortium name="Wellcome Sanger Institute Data Sharing"/>
        </authorList>
    </citation>
    <scope>NUCLEOTIDE SEQUENCE [LARGE SCALE GENOMIC DNA]</scope>
</reference>
<keyword evidence="2 4" id="KW-0863">Zinc-finger</keyword>
<evidence type="ECO:0000313" key="7">
    <source>
        <dbReference type="Ensembl" id="ENSSORP00005058531.1"/>
    </source>
</evidence>
<keyword evidence="3" id="KW-0862">Zinc</keyword>
<dbReference type="InterPro" id="IPR013083">
    <property type="entry name" value="Znf_RING/FYVE/PHD"/>
</dbReference>
<evidence type="ECO:0000256" key="3">
    <source>
        <dbReference type="ARBA" id="ARBA00022833"/>
    </source>
</evidence>
<evidence type="ECO:0000256" key="4">
    <source>
        <dbReference type="PROSITE-ProRule" id="PRU00175"/>
    </source>
</evidence>
<dbReference type="OrthoDB" id="252722at2759"/>
<dbReference type="SUPFAM" id="SSF57850">
    <property type="entry name" value="RING/U-box"/>
    <property type="match status" value="1"/>
</dbReference>
<reference evidence="7" key="3">
    <citation type="submission" date="2025-09" db="UniProtKB">
        <authorList>
            <consortium name="Ensembl"/>
        </authorList>
    </citation>
    <scope>IDENTIFICATION</scope>
</reference>
<proteinExistence type="predicted"/>
<feature type="region of interest" description="Disordered" evidence="5">
    <location>
        <begin position="101"/>
        <end position="136"/>
    </location>
</feature>
<feature type="compositionally biased region" description="Acidic residues" evidence="5">
    <location>
        <begin position="101"/>
        <end position="117"/>
    </location>
</feature>
<keyword evidence="8" id="KW-1185">Reference proteome</keyword>
<dbReference type="Proteomes" id="UP000472271">
    <property type="component" value="Chromosome 18"/>
</dbReference>
<dbReference type="Ensembl" id="ENSSORT00005059857.1">
    <property type="protein sequence ID" value="ENSSORP00005058531.1"/>
    <property type="gene ID" value="ENSSORG00005025825.1"/>
</dbReference>
<dbReference type="InParanoid" id="A0A673CSA5"/>
<evidence type="ECO:0000256" key="5">
    <source>
        <dbReference type="SAM" id="MobiDB-lite"/>
    </source>
</evidence>
<evidence type="ECO:0000259" key="6">
    <source>
        <dbReference type="PROSITE" id="PS50089"/>
    </source>
</evidence>
<dbReference type="SMART" id="SM00184">
    <property type="entry name" value="RING"/>
    <property type="match status" value="1"/>
</dbReference>
<reference evidence="7" key="2">
    <citation type="submission" date="2025-08" db="UniProtKB">
        <authorList>
            <consortium name="Ensembl"/>
        </authorList>
    </citation>
    <scope>IDENTIFICATION</scope>
</reference>
<dbReference type="GO" id="GO:0061630">
    <property type="term" value="F:ubiquitin protein ligase activity"/>
    <property type="evidence" value="ECO:0007669"/>
    <property type="project" value="TreeGrafter"/>
</dbReference>
<dbReference type="AlphaFoldDB" id="A0A673CSA5"/>